<dbReference type="PROSITE" id="PS51257">
    <property type="entry name" value="PROKAR_LIPOPROTEIN"/>
    <property type="match status" value="1"/>
</dbReference>
<evidence type="ECO:0000256" key="2">
    <source>
        <dbReference type="ARBA" id="ARBA00022729"/>
    </source>
</evidence>
<name>A0A090RXH1_9VIBR</name>
<dbReference type="STRING" id="990268.JCM19235_4365"/>
<feature type="signal peptide" evidence="3">
    <location>
        <begin position="1"/>
        <end position="15"/>
    </location>
</feature>
<dbReference type="AlphaFoldDB" id="A0A090RXH1"/>
<keyword evidence="5" id="KW-1185">Reference proteome</keyword>
<comment type="caution">
    <text evidence="4">The sequence shown here is derived from an EMBL/GenBank/DDBJ whole genome shotgun (WGS) entry which is preliminary data.</text>
</comment>
<dbReference type="EMBL" id="BBMR01000005">
    <property type="protein sequence ID" value="GAL20165.1"/>
    <property type="molecule type" value="Genomic_DNA"/>
</dbReference>
<evidence type="ECO:0000313" key="5">
    <source>
        <dbReference type="Proteomes" id="UP000029228"/>
    </source>
</evidence>
<dbReference type="Proteomes" id="UP000029228">
    <property type="component" value="Unassembled WGS sequence"/>
</dbReference>
<keyword evidence="2 3" id="KW-0732">Signal</keyword>
<feature type="chain" id="PRO_5012181321" description="Type IV secretion system putative lipoprotein virB7" evidence="3">
    <location>
        <begin position="16"/>
        <end position="211"/>
    </location>
</feature>
<protein>
    <recommendedName>
        <fullName evidence="1">Type IV secretion system putative lipoprotein virB7</fullName>
    </recommendedName>
</protein>
<organism evidence="4 5">
    <name type="scientific">Vibrio maritimus</name>
    <dbReference type="NCBI Taxonomy" id="990268"/>
    <lineage>
        <taxon>Bacteria</taxon>
        <taxon>Pseudomonadati</taxon>
        <taxon>Pseudomonadota</taxon>
        <taxon>Gammaproteobacteria</taxon>
        <taxon>Vibrionales</taxon>
        <taxon>Vibrionaceae</taxon>
        <taxon>Vibrio</taxon>
    </lineage>
</organism>
<evidence type="ECO:0000256" key="1">
    <source>
        <dbReference type="ARBA" id="ARBA00017922"/>
    </source>
</evidence>
<sequence length="211" mass="22872">MKKLLLLSVATAVLAGCNDSSDTSSAMSQSDFVSAYQGQYVGSQLIDSEPMHLGLTVNEGAFYLTVTDANESSTVYTGDYSERTGKLSFNQGEIQCQLNGVYHCEAGSDSVELRTHAPTDWIAIEDLSGTYRNSEEATFTILQSGEQIYVELANCMQTGQKMGANEVKFEAGFCFDKEVLAMIEPQTLETAGDTLKVTSSNPLLGGYWFKG</sequence>
<dbReference type="InterPro" id="IPR012640">
    <property type="entry name" value="Membr_lipoprot_lipid_attach_CS"/>
</dbReference>
<evidence type="ECO:0000256" key="3">
    <source>
        <dbReference type="SAM" id="SignalP"/>
    </source>
</evidence>
<proteinExistence type="predicted"/>
<dbReference type="Pfam" id="PF08139">
    <property type="entry name" value="LPAM_1"/>
    <property type="match status" value="1"/>
</dbReference>
<evidence type="ECO:0000313" key="4">
    <source>
        <dbReference type="EMBL" id="GAL20165.1"/>
    </source>
</evidence>
<accession>A0A090RXH1</accession>
<dbReference type="OrthoDB" id="5864356at2"/>
<reference evidence="4 5" key="1">
    <citation type="submission" date="2014-09" db="EMBL/GenBank/DDBJ databases">
        <title>Vibrio maritimus JCM 19235. (C45) whole genome shotgun sequence.</title>
        <authorList>
            <person name="Sawabe T."/>
            <person name="Meirelles P."/>
            <person name="Nakanishi M."/>
            <person name="Sayaka M."/>
            <person name="Hattori M."/>
            <person name="Ohkuma M."/>
        </authorList>
    </citation>
    <scope>NUCLEOTIDE SEQUENCE [LARGE SCALE GENOMIC DNA]</scope>
    <source>
        <strain evidence="5">JCM19235</strain>
    </source>
</reference>
<gene>
    <name evidence="4" type="ORF">JCM19235_4365</name>
</gene>